<dbReference type="InterPro" id="IPR036691">
    <property type="entry name" value="Endo/exonu/phosph_ase_sf"/>
</dbReference>
<accession>A0A6P8E7D8</accession>
<keyword evidence="2" id="KW-1185">Reference proteome</keyword>
<protein>
    <submittedName>
        <fullName evidence="3">Uncharacterized protein LOC116210968</fullName>
    </submittedName>
</protein>
<dbReference type="SUPFAM" id="SSF56219">
    <property type="entry name" value="DNase I-like"/>
    <property type="match status" value="1"/>
</dbReference>
<dbReference type="OrthoDB" id="1750912at2759"/>
<evidence type="ECO:0000313" key="2">
    <source>
        <dbReference type="Proteomes" id="UP000515151"/>
    </source>
</evidence>
<evidence type="ECO:0000313" key="3">
    <source>
        <dbReference type="RefSeq" id="XP_031400998.1"/>
    </source>
</evidence>
<dbReference type="AlphaFoldDB" id="A0A6P8E7D8"/>
<dbReference type="GeneID" id="116210968"/>
<keyword evidence="1" id="KW-1133">Transmembrane helix</keyword>
<reference evidence="2" key="1">
    <citation type="journal article" date="2020" name="Plant Biotechnol. J.">
        <title>The pomegranate (Punica granatum L.) draft genome dissects genetic divergence between soft- and hard-seeded cultivars.</title>
        <authorList>
            <person name="Luo X."/>
            <person name="Li H."/>
            <person name="Wu Z."/>
            <person name="Yao W."/>
            <person name="Zhao P."/>
            <person name="Cao D."/>
            <person name="Yu H."/>
            <person name="Li K."/>
            <person name="Poudel K."/>
            <person name="Zhao D."/>
            <person name="Zhang F."/>
            <person name="Xia X."/>
            <person name="Chen L."/>
            <person name="Wang Q."/>
            <person name="Jing D."/>
            <person name="Cao S."/>
        </authorList>
    </citation>
    <scope>NUCLEOTIDE SEQUENCE [LARGE SCALE GENOMIC DNA]</scope>
    <source>
        <strain evidence="2">cv. Tunisia</strain>
    </source>
</reference>
<gene>
    <name evidence="3" type="primary">LOC116210968</name>
</gene>
<evidence type="ECO:0000256" key="1">
    <source>
        <dbReference type="SAM" id="Phobius"/>
    </source>
</evidence>
<sequence length="359" mass="40634">MLFGAAIRVIVVWSTSVFALFISSSDYRFLSIEGMFSALSIDCIITVVYAPNVRALRNGLWEVLSYSFLNMTKPWCLLGDFNEVLHPDERSGATAFTVGMRNLRCSVDSGNLIEYPLLGRSLSSSGLSKGLSDHCPILLSFADVNWRPRPFRVLDCWWLKKDFGNVVADFWRVSSSSSHNIASALRSVSDFEKEIDSLELIKETRPLTHSELSRGRSLREQLVKQHRKEESLWKSWIQWCKLGDKSTSFFHLSTSIRGSGNKINSISIDGRIISQLKEVNYAVRDHFHRLYSVDDSVALACPGLRFKRISSSAAEQLESFFDFEEIRAAVWDCESSNSPGPDGLDFFFIKKHGIFLGQM</sequence>
<dbReference type="Proteomes" id="UP000515151">
    <property type="component" value="Chromosome 6"/>
</dbReference>
<dbReference type="RefSeq" id="XP_031400998.1">
    <property type="nucleotide sequence ID" value="XM_031545138.1"/>
</dbReference>
<dbReference type="Gene3D" id="3.60.10.10">
    <property type="entry name" value="Endonuclease/exonuclease/phosphatase"/>
    <property type="match status" value="1"/>
</dbReference>
<proteinExistence type="predicted"/>
<keyword evidence="1" id="KW-0812">Transmembrane</keyword>
<organism evidence="2 3">
    <name type="scientific">Punica granatum</name>
    <name type="common">Pomegranate</name>
    <dbReference type="NCBI Taxonomy" id="22663"/>
    <lineage>
        <taxon>Eukaryota</taxon>
        <taxon>Viridiplantae</taxon>
        <taxon>Streptophyta</taxon>
        <taxon>Embryophyta</taxon>
        <taxon>Tracheophyta</taxon>
        <taxon>Spermatophyta</taxon>
        <taxon>Magnoliopsida</taxon>
        <taxon>eudicotyledons</taxon>
        <taxon>Gunneridae</taxon>
        <taxon>Pentapetalae</taxon>
        <taxon>rosids</taxon>
        <taxon>malvids</taxon>
        <taxon>Myrtales</taxon>
        <taxon>Lythraceae</taxon>
        <taxon>Punica</taxon>
    </lineage>
</organism>
<feature type="transmembrane region" description="Helical" evidence="1">
    <location>
        <begin position="29"/>
        <end position="50"/>
    </location>
</feature>
<keyword evidence="1" id="KW-0472">Membrane</keyword>
<reference evidence="3" key="2">
    <citation type="submission" date="2025-08" db="UniProtKB">
        <authorList>
            <consortium name="RefSeq"/>
        </authorList>
    </citation>
    <scope>IDENTIFICATION</scope>
    <source>
        <tissue evidence="3">Leaf</tissue>
    </source>
</reference>
<name>A0A6P8E7D8_PUNGR</name>